<evidence type="ECO:0000313" key="2">
    <source>
        <dbReference type="EMBL" id="PZF71799.1"/>
    </source>
</evidence>
<dbReference type="RefSeq" id="WP_111000170.1">
    <property type="nucleotide sequence ID" value="NZ_QKTW01000022.1"/>
</dbReference>
<reference evidence="2 3" key="1">
    <citation type="submission" date="2018-06" db="EMBL/GenBank/DDBJ databases">
        <title>Mucibacter soli gen. nov., sp. nov., a new member of the family Chitinophagaceae producing mucin.</title>
        <authorList>
            <person name="Kim M.-K."/>
            <person name="Park S."/>
            <person name="Kim T.-S."/>
            <person name="Joung Y."/>
            <person name="Han J.-H."/>
            <person name="Kim S.B."/>
        </authorList>
    </citation>
    <scope>NUCLEOTIDE SEQUENCE [LARGE SCALE GENOMIC DNA]</scope>
    <source>
        <strain evidence="2 3">R1-15</strain>
    </source>
</reference>
<comment type="caution">
    <text evidence="2">The sequence shown here is derived from an EMBL/GenBank/DDBJ whole genome shotgun (WGS) entry which is preliminary data.</text>
</comment>
<feature type="transmembrane region" description="Helical" evidence="1">
    <location>
        <begin position="7"/>
        <end position="25"/>
    </location>
</feature>
<keyword evidence="1" id="KW-1133">Transmembrane helix</keyword>
<name>A0A2W2B6G1_9BACT</name>
<keyword evidence="1" id="KW-0472">Membrane</keyword>
<keyword evidence="1" id="KW-0812">Transmembrane</keyword>
<keyword evidence="3" id="KW-1185">Reference proteome</keyword>
<dbReference type="AlphaFoldDB" id="A0A2W2B6G1"/>
<accession>A0A2W2B6G1</accession>
<organism evidence="2 3">
    <name type="scientific">Taibaiella soli</name>
    <dbReference type="NCBI Taxonomy" id="1649169"/>
    <lineage>
        <taxon>Bacteria</taxon>
        <taxon>Pseudomonadati</taxon>
        <taxon>Bacteroidota</taxon>
        <taxon>Chitinophagia</taxon>
        <taxon>Chitinophagales</taxon>
        <taxon>Chitinophagaceae</taxon>
        <taxon>Taibaiella</taxon>
    </lineage>
</organism>
<sequence length="1249" mass="140170">MVRHKKLKIGGIVFVCFLLGVHLFVKWKAGHILSSIVSNITNNKYRLKTSAVRIHYTTIGILAKNVVLEPVDSAERNNAVHFTADEVLLDLHGLRSLFADRALNIDEVRLVNPTIIIPPPKDVPAVKDTSDIVIHDQLLSIQNTVNNMVNSLRMTRFRIDNAQIKIYTDQQNHFFSVDRVSLHVDHLFADVKANQLAKKIKLNADIHLWLDHPHIVYPDSAVAITIDQFDWNSATHKFVIENIAFSKRKNTPGGDSSHINLHEVSITRLNWSKWANAGEIVIDTVKANSGDVYIETIAKSGKKGKQSNDIANRSILNLLSPMSIQYLSIRKINSSAQTTSDNLALAGKIDGDSLEVTGFNLDATRKAPVQLKSLKLDIKQFKGKDLGDTWETSFAVFRIDQDSIVLKDYTLQSTAESHFGNRNLFRIPRLVLTDFSLSELVAGRLKADEMRMENPYFQLQPGLLTIPKGRQKAVLKPRTLKERFPYLSVRSFILSNGTLVIFDKHSANKIVQANGINGSVDITQLMQANGVAEYITSGKMVDIENVQLNLPQAQVLTTGMKIDPDAHTVFLNTVNATLANKAGKVGMTGVLLQIDSLNRIIHERNNYSLKELSVVTVSADVALDKLPKAKKKTTPGESPFWMIRQVNVGAGNIRAKKGAMTSSLVLDKIAIVGLSNAGGTIGWDDISVASHKLAFANKDMVASADQVVLRSNDVTQLQNFRFYMNGKGKNITAEVPVIQMQIPLHALPQKDFDMELASAHFLNPSFQYASANDTSHFHIGGSGDHLNFSGLKLHQEQGQKLKWNAAEIDVKTNGVSFQKDDHTTAHYEAFSATLTDVDARSPGRPLSFNVKDFLLQGVTYSRKVNDKEASLKLNDVTIVNTGRVVATKDSLLRLLYGNAGILMNGADIILDNPLQTIRFYNVSVDIAHKSFTVDSFTMRNKMSRDSIFAMQPVEKDVFTVSSGRISAGGVSTVRYMSDTGFAIHNMNIDSLKLKVERDKRRPDDTVSYRPLLAKMLERIPFLISVDTIVLKNSLIWHNVIEEKRGQEGTIYFTDVNGWVADVRNYNMNNEDTLRIRVRAKLMGKGNMNMRFRQSYADSLQTFLLYANMGKYKMAGLNQILEPLTRIKIDEGTIDSIWLRVKANDLVAFGSMEMDYRELRVALVNKRHERQGFLSWVANKVIHKKNYKRGKVYVERLQNKAIFNYWGKISLSGLLSNIGIRRDKKYNKLYREAMEKYHLPPDLLKDDLDD</sequence>
<gene>
    <name evidence="2" type="ORF">DN068_17185</name>
</gene>
<proteinExistence type="predicted"/>
<evidence type="ECO:0000313" key="3">
    <source>
        <dbReference type="Proteomes" id="UP000248745"/>
    </source>
</evidence>
<evidence type="ECO:0000256" key="1">
    <source>
        <dbReference type="SAM" id="Phobius"/>
    </source>
</evidence>
<dbReference type="EMBL" id="QKTW01000022">
    <property type="protein sequence ID" value="PZF71799.1"/>
    <property type="molecule type" value="Genomic_DNA"/>
</dbReference>
<dbReference type="OrthoDB" id="610933at2"/>
<dbReference type="Proteomes" id="UP000248745">
    <property type="component" value="Unassembled WGS sequence"/>
</dbReference>
<protein>
    <submittedName>
        <fullName evidence="2">Uncharacterized protein</fullName>
    </submittedName>
</protein>